<comment type="caution">
    <text evidence="1">The sequence shown here is derived from an EMBL/GenBank/DDBJ whole genome shotgun (WGS) entry which is preliminary data.</text>
</comment>
<keyword evidence="2" id="KW-1185">Reference proteome</keyword>
<reference evidence="2" key="1">
    <citation type="journal article" date="2019" name="Int. J. Syst. Evol. Microbiol.">
        <title>The Global Catalogue of Microorganisms (GCM) 10K type strain sequencing project: providing services to taxonomists for standard genome sequencing and annotation.</title>
        <authorList>
            <consortium name="The Broad Institute Genomics Platform"/>
            <consortium name="The Broad Institute Genome Sequencing Center for Infectious Disease"/>
            <person name="Wu L."/>
            <person name="Ma J."/>
        </authorList>
    </citation>
    <scope>NUCLEOTIDE SEQUENCE [LARGE SCALE GENOMIC DNA]</scope>
    <source>
        <strain evidence="2">NBRC 108730</strain>
    </source>
</reference>
<dbReference type="EMBL" id="BSUZ01000001">
    <property type="protein sequence ID" value="GMA87722.1"/>
    <property type="molecule type" value="Genomic_DNA"/>
</dbReference>
<proteinExistence type="predicted"/>
<name>A0ABQ6JLJ8_9ACTN</name>
<evidence type="ECO:0000313" key="2">
    <source>
        <dbReference type="Proteomes" id="UP001157017"/>
    </source>
</evidence>
<sequence length="103" mass="10471">MTGVTALGSALVTGRHRGGRSLRLRLIVAVLAAGAGRGYTGRHRLAEAALGRRVDTVTAHVQPVDDVSAAPVLPQALAASPASCCGVPSTAWSSPRPRPSRPG</sequence>
<accession>A0ABQ6JLJ8</accession>
<dbReference type="Proteomes" id="UP001157017">
    <property type="component" value="Unassembled WGS sequence"/>
</dbReference>
<organism evidence="1 2">
    <name type="scientific">Angustibacter aerolatus</name>
    <dbReference type="NCBI Taxonomy" id="1162965"/>
    <lineage>
        <taxon>Bacteria</taxon>
        <taxon>Bacillati</taxon>
        <taxon>Actinomycetota</taxon>
        <taxon>Actinomycetes</taxon>
        <taxon>Kineosporiales</taxon>
        <taxon>Kineosporiaceae</taxon>
    </lineage>
</organism>
<protein>
    <submittedName>
        <fullName evidence="1">Uncharacterized protein</fullName>
    </submittedName>
</protein>
<gene>
    <name evidence="1" type="ORF">GCM10025868_29720</name>
</gene>
<evidence type="ECO:0000313" key="1">
    <source>
        <dbReference type="EMBL" id="GMA87722.1"/>
    </source>
</evidence>